<keyword evidence="3" id="KW-0479">Metal-binding</keyword>
<dbReference type="GO" id="GO:0005668">
    <property type="term" value="C:RNA polymerase transcription factor SL1 complex"/>
    <property type="evidence" value="ECO:0007669"/>
    <property type="project" value="TreeGrafter"/>
</dbReference>
<evidence type="ECO:0000256" key="6">
    <source>
        <dbReference type="ARBA" id="ARBA00023015"/>
    </source>
</evidence>
<reference evidence="12" key="3">
    <citation type="submission" date="2025-09" db="UniProtKB">
        <authorList>
            <consortium name="Ensembl"/>
        </authorList>
    </citation>
    <scope>IDENTIFICATION</scope>
</reference>
<dbReference type="HOGENOM" id="CLU_1551058_0_0_1"/>
<accession>H2ZBC5</accession>
<evidence type="ECO:0000313" key="12">
    <source>
        <dbReference type="Ensembl" id="ENSCSAVP00000014890.1"/>
    </source>
</evidence>
<evidence type="ECO:0000256" key="3">
    <source>
        <dbReference type="ARBA" id="ARBA00022723"/>
    </source>
</evidence>
<evidence type="ECO:0000256" key="2">
    <source>
        <dbReference type="ARBA" id="ARBA00006899"/>
    </source>
</evidence>
<keyword evidence="6" id="KW-0805">Transcription regulation</keyword>
<keyword evidence="7" id="KW-0238">DNA-binding</keyword>
<feature type="compositionally biased region" description="Low complexity" evidence="10">
    <location>
        <begin position="93"/>
        <end position="109"/>
    </location>
</feature>
<comment type="subcellular location">
    <subcellularLocation>
        <location evidence="1">Nucleus</location>
        <location evidence="1">Nucleolus</location>
    </subcellularLocation>
</comment>
<organism evidence="12 13">
    <name type="scientific">Ciona savignyi</name>
    <name type="common">Pacific transparent sea squirt</name>
    <dbReference type="NCBI Taxonomy" id="51511"/>
    <lineage>
        <taxon>Eukaryota</taxon>
        <taxon>Metazoa</taxon>
        <taxon>Chordata</taxon>
        <taxon>Tunicata</taxon>
        <taxon>Ascidiacea</taxon>
        <taxon>Phlebobranchia</taxon>
        <taxon>Cionidae</taxon>
        <taxon>Ciona</taxon>
    </lineage>
</organism>
<evidence type="ECO:0000256" key="8">
    <source>
        <dbReference type="ARBA" id="ARBA00023163"/>
    </source>
</evidence>
<keyword evidence="5" id="KW-0862">Zinc</keyword>
<dbReference type="PANTHER" id="PTHR31576">
    <property type="entry name" value="TATA BOX-BINDING PROTEIN-ASSOCIATED FACTOR RNA POLYMERASE I SUBUNIT B"/>
    <property type="match status" value="1"/>
</dbReference>
<feature type="domain" description="Rrn7/TAF1B N-terminal cyclin" evidence="11">
    <location>
        <begin position="78"/>
        <end position="172"/>
    </location>
</feature>
<feature type="region of interest" description="Disordered" evidence="10">
    <location>
        <begin position="32"/>
        <end position="128"/>
    </location>
</feature>
<reference evidence="13" key="1">
    <citation type="submission" date="2003-08" db="EMBL/GenBank/DDBJ databases">
        <authorList>
            <person name="Birren B."/>
            <person name="Nusbaum C."/>
            <person name="Abebe A."/>
            <person name="Abouelleil A."/>
            <person name="Adekoya E."/>
            <person name="Ait-zahra M."/>
            <person name="Allen N."/>
            <person name="Allen T."/>
            <person name="An P."/>
            <person name="Anderson M."/>
            <person name="Anderson S."/>
            <person name="Arachchi H."/>
            <person name="Armbruster J."/>
            <person name="Bachantsang P."/>
            <person name="Baldwin J."/>
            <person name="Barry A."/>
            <person name="Bayul T."/>
            <person name="Blitshsteyn B."/>
            <person name="Bloom T."/>
            <person name="Blye J."/>
            <person name="Boguslavskiy L."/>
            <person name="Borowsky M."/>
            <person name="Boukhgalter B."/>
            <person name="Brunache A."/>
            <person name="Butler J."/>
            <person name="Calixte N."/>
            <person name="Calvo S."/>
            <person name="Camarata J."/>
            <person name="Campo K."/>
            <person name="Chang J."/>
            <person name="Cheshatsang Y."/>
            <person name="Citroen M."/>
            <person name="Collymore A."/>
            <person name="Considine T."/>
            <person name="Cook A."/>
            <person name="Cooke P."/>
            <person name="Corum B."/>
            <person name="Cuomo C."/>
            <person name="David R."/>
            <person name="Dawoe T."/>
            <person name="Degray S."/>
            <person name="Dodge S."/>
            <person name="Dooley K."/>
            <person name="Dorje P."/>
            <person name="Dorjee K."/>
            <person name="Dorris L."/>
            <person name="Duffey N."/>
            <person name="Dupes A."/>
            <person name="Elkins T."/>
            <person name="Engels R."/>
            <person name="Erickson J."/>
            <person name="Farina A."/>
            <person name="Faro S."/>
            <person name="Ferreira P."/>
            <person name="Fischer H."/>
            <person name="Fitzgerald M."/>
            <person name="Foley K."/>
            <person name="Gage D."/>
            <person name="Galagan J."/>
            <person name="Gearin G."/>
            <person name="Gnerre S."/>
            <person name="Gnirke A."/>
            <person name="Goyette A."/>
            <person name="Graham J."/>
            <person name="Grandbois E."/>
            <person name="Gyaltsen K."/>
            <person name="Hafez N."/>
            <person name="Hagopian D."/>
            <person name="Hagos B."/>
            <person name="Hall J."/>
            <person name="Hatcher B."/>
            <person name="Heller A."/>
            <person name="Higgins H."/>
            <person name="Honan T."/>
            <person name="Horn A."/>
            <person name="Houde N."/>
            <person name="Hughes L."/>
            <person name="Hulme W."/>
            <person name="Husby E."/>
            <person name="Iliev I."/>
            <person name="Jaffe D."/>
            <person name="Jones C."/>
            <person name="Kamal M."/>
            <person name="Kamat A."/>
            <person name="Kamvysselis M."/>
            <person name="Karlsson E."/>
            <person name="Kells C."/>
            <person name="Kieu A."/>
            <person name="Kisner P."/>
            <person name="Kodira C."/>
            <person name="Kulbokas E."/>
            <person name="Labutti K."/>
            <person name="Lama D."/>
            <person name="Landers T."/>
            <person name="Leger J."/>
            <person name="Levine S."/>
            <person name="Lewis D."/>
            <person name="Lewis T."/>
            <person name="Lindblad-toh K."/>
            <person name="Liu X."/>
            <person name="Lokyitsang T."/>
            <person name="Lokyitsang Y."/>
            <person name="Lucien O."/>
            <person name="Lui A."/>
            <person name="Ma L.J."/>
            <person name="Mabbitt R."/>
            <person name="Macdonald J."/>
            <person name="Maclean C."/>
            <person name="Major J."/>
            <person name="Manning J."/>
            <person name="Marabella R."/>
            <person name="Maru K."/>
            <person name="Matthews C."/>
            <person name="Mauceli E."/>
            <person name="Mccarthy M."/>
            <person name="Mcdonough S."/>
            <person name="Mcghee T."/>
            <person name="Meldrim J."/>
            <person name="Meneus L."/>
            <person name="Mesirov J."/>
            <person name="Mihalev A."/>
            <person name="Mihova T."/>
            <person name="Mikkelsen T."/>
            <person name="Mlenga V."/>
            <person name="Moru K."/>
            <person name="Mozes J."/>
            <person name="Mulrain L."/>
            <person name="Munson G."/>
            <person name="Naylor J."/>
            <person name="Newes C."/>
            <person name="Nguyen C."/>
            <person name="Nguyen N."/>
            <person name="Nguyen T."/>
            <person name="Nicol R."/>
            <person name="Nielsen C."/>
            <person name="Nizzari M."/>
            <person name="Norbu C."/>
            <person name="Norbu N."/>
            <person name="O'donnell P."/>
            <person name="Okoawo O."/>
            <person name="O'leary S."/>
            <person name="Omotosho B."/>
            <person name="O'neill K."/>
            <person name="Osman S."/>
            <person name="Parker S."/>
            <person name="Perrin D."/>
            <person name="Phunkhang P."/>
            <person name="Piqani B."/>
            <person name="Purcell S."/>
            <person name="Rachupka T."/>
            <person name="Ramasamy U."/>
            <person name="Rameau R."/>
            <person name="Ray V."/>
            <person name="Raymond C."/>
            <person name="Retta R."/>
            <person name="Richardson S."/>
            <person name="Rise C."/>
            <person name="Rodriguez J."/>
            <person name="Rogers J."/>
            <person name="Rogov P."/>
            <person name="Rutman M."/>
            <person name="Schupbach R."/>
            <person name="Seaman C."/>
            <person name="Settipalli S."/>
            <person name="Sharpe T."/>
            <person name="Sheridan J."/>
            <person name="Sherpa N."/>
            <person name="Shi J."/>
            <person name="Smirnov S."/>
            <person name="Smith C."/>
            <person name="Sougnez C."/>
            <person name="Spencer B."/>
            <person name="Stalker J."/>
            <person name="Stange-thomann N."/>
            <person name="Stavropoulos S."/>
            <person name="Stetson K."/>
            <person name="Stone C."/>
            <person name="Stone S."/>
            <person name="Stubbs M."/>
            <person name="Talamas J."/>
            <person name="Tchuinga P."/>
            <person name="Tenzing P."/>
            <person name="Tesfaye S."/>
            <person name="Theodore J."/>
            <person name="Thoulutsang Y."/>
            <person name="Topham K."/>
            <person name="Towey S."/>
            <person name="Tsamla T."/>
            <person name="Tsomo N."/>
            <person name="Vallee D."/>
            <person name="Vassiliev H."/>
            <person name="Venkataraman V."/>
            <person name="Vinson J."/>
            <person name="Vo A."/>
            <person name="Wade C."/>
            <person name="Wang S."/>
            <person name="Wangchuk T."/>
            <person name="Wangdi T."/>
            <person name="Whittaker C."/>
            <person name="Wilkinson J."/>
            <person name="Wu Y."/>
            <person name="Wyman D."/>
            <person name="Yadav S."/>
            <person name="Yang S."/>
            <person name="Yang X."/>
            <person name="Yeager S."/>
            <person name="Yee E."/>
            <person name="Young G."/>
            <person name="Zainoun J."/>
            <person name="Zembeck L."/>
            <person name="Zimmer A."/>
            <person name="Zody M."/>
            <person name="Lander E."/>
        </authorList>
    </citation>
    <scope>NUCLEOTIDE SEQUENCE [LARGE SCALE GENOMIC DNA]</scope>
</reference>
<dbReference type="GO" id="GO:0070860">
    <property type="term" value="C:RNA polymerase I core factor complex"/>
    <property type="evidence" value="ECO:0007669"/>
    <property type="project" value="InterPro"/>
</dbReference>
<dbReference type="Pfam" id="PF20644">
    <property type="entry name" value="Rrn7_cyclin_N"/>
    <property type="match status" value="1"/>
</dbReference>
<name>H2ZBC5_CIOSA</name>
<proteinExistence type="inferred from homology"/>
<dbReference type="InterPro" id="IPR033599">
    <property type="entry name" value="TAF1B/Rrn7"/>
</dbReference>
<keyword evidence="13" id="KW-1185">Reference proteome</keyword>
<feature type="compositionally biased region" description="Acidic residues" evidence="10">
    <location>
        <begin position="74"/>
        <end position="88"/>
    </location>
</feature>
<dbReference type="GO" id="GO:0042790">
    <property type="term" value="P:nucleolar large rRNA transcription by RNA polymerase I"/>
    <property type="evidence" value="ECO:0007669"/>
    <property type="project" value="TreeGrafter"/>
</dbReference>
<evidence type="ECO:0000256" key="1">
    <source>
        <dbReference type="ARBA" id="ARBA00004604"/>
    </source>
</evidence>
<dbReference type="GO" id="GO:0008270">
    <property type="term" value="F:zinc ion binding"/>
    <property type="evidence" value="ECO:0007669"/>
    <property type="project" value="UniProtKB-KW"/>
</dbReference>
<keyword evidence="8" id="KW-0804">Transcription</keyword>
<comment type="similarity">
    <text evidence="2">Belongs to the RRN7/TAF1B family.</text>
</comment>
<feature type="compositionally biased region" description="Basic and acidic residues" evidence="10">
    <location>
        <begin position="110"/>
        <end position="127"/>
    </location>
</feature>
<evidence type="ECO:0000256" key="7">
    <source>
        <dbReference type="ARBA" id="ARBA00023125"/>
    </source>
</evidence>
<dbReference type="Ensembl" id="ENSCSAVT00000015064.1">
    <property type="protein sequence ID" value="ENSCSAVP00000014890.1"/>
    <property type="gene ID" value="ENSCSAVG00000008718.1"/>
</dbReference>
<keyword evidence="9" id="KW-0539">Nucleus</keyword>
<dbReference type="AlphaFoldDB" id="H2ZBC5"/>
<evidence type="ECO:0000256" key="9">
    <source>
        <dbReference type="ARBA" id="ARBA00023242"/>
    </source>
</evidence>
<reference evidence="12" key="2">
    <citation type="submission" date="2025-08" db="UniProtKB">
        <authorList>
            <consortium name="Ensembl"/>
        </authorList>
    </citation>
    <scope>IDENTIFICATION</scope>
</reference>
<dbReference type="Proteomes" id="UP000007875">
    <property type="component" value="Unassembled WGS sequence"/>
</dbReference>
<evidence type="ECO:0000259" key="11">
    <source>
        <dbReference type="Pfam" id="PF20644"/>
    </source>
</evidence>
<evidence type="ECO:0000256" key="4">
    <source>
        <dbReference type="ARBA" id="ARBA00022771"/>
    </source>
</evidence>
<protein>
    <recommendedName>
        <fullName evidence="11">Rrn7/TAF1B N-terminal cyclin domain-containing protein</fullName>
    </recommendedName>
</protein>
<evidence type="ECO:0000256" key="5">
    <source>
        <dbReference type="ARBA" id="ARBA00022833"/>
    </source>
</evidence>
<dbReference type="PANTHER" id="PTHR31576:SF2">
    <property type="entry name" value="TATA BOX-BINDING PROTEIN-ASSOCIATED FACTOR RNA POLYMERASE I SUBUNIT B"/>
    <property type="match status" value="1"/>
</dbReference>
<evidence type="ECO:0000256" key="10">
    <source>
        <dbReference type="SAM" id="MobiDB-lite"/>
    </source>
</evidence>
<dbReference type="InterPro" id="IPR048540">
    <property type="entry name" value="Rrn7_cyclin_N"/>
</dbReference>
<keyword evidence="4" id="KW-0863">Zinc-finger</keyword>
<dbReference type="GO" id="GO:0001164">
    <property type="term" value="F:RNA polymerase I core promoter sequence-specific DNA binding"/>
    <property type="evidence" value="ECO:0007669"/>
    <property type="project" value="InterPro"/>
</dbReference>
<sequence length="173" mass="19478">MSFRDQYLSGVFGDNLDKDVLPNIKHCVMLRPPSISKAGKRRKSTPSSSENEMTGIPINPRKPESREPVRALGSDEEWFSLASEEEDSGSDRSNTSSVPSTSPTSSPSNKYERPDRKQHNVRQERKKLNTLNKPKLLAILNIAVQWCKEPITTGDLLNWVKQGYLPYIDALHA</sequence>
<evidence type="ECO:0000313" key="13">
    <source>
        <dbReference type="Proteomes" id="UP000007875"/>
    </source>
</evidence>